<feature type="transmembrane region" description="Helical" evidence="1">
    <location>
        <begin position="21"/>
        <end position="39"/>
    </location>
</feature>
<proteinExistence type="predicted"/>
<sequence>MTEPKPTTEPSWFEKPRNIHWMIGGLVVACLALVLADLFYENPHPHFPKWENVIGFQAWFGFIAFVVIVFLGRLLRVIVRRPEDYYDR</sequence>
<dbReference type="OrthoDB" id="282116at2"/>
<name>A0A5C6CEJ2_9BACT</name>
<evidence type="ECO:0000256" key="1">
    <source>
        <dbReference type="SAM" id="Phobius"/>
    </source>
</evidence>
<dbReference type="AlphaFoldDB" id="A0A5C6CEJ2"/>
<protein>
    <submittedName>
        <fullName evidence="2">Uncharacterized protein</fullName>
    </submittedName>
</protein>
<keyword evidence="1" id="KW-1133">Transmembrane helix</keyword>
<reference evidence="2 3" key="1">
    <citation type="submission" date="2019-02" db="EMBL/GenBank/DDBJ databases">
        <title>Deep-cultivation of Planctomycetes and their phenomic and genomic characterization uncovers novel biology.</title>
        <authorList>
            <person name="Wiegand S."/>
            <person name="Jogler M."/>
            <person name="Boedeker C."/>
            <person name="Pinto D."/>
            <person name="Vollmers J."/>
            <person name="Rivas-Marin E."/>
            <person name="Kohn T."/>
            <person name="Peeters S.H."/>
            <person name="Heuer A."/>
            <person name="Rast P."/>
            <person name="Oberbeckmann S."/>
            <person name="Bunk B."/>
            <person name="Jeske O."/>
            <person name="Meyerdierks A."/>
            <person name="Storesund J.E."/>
            <person name="Kallscheuer N."/>
            <person name="Luecker S."/>
            <person name="Lage O.M."/>
            <person name="Pohl T."/>
            <person name="Merkel B.J."/>
            <person name="Hornburger P."/>
            <person name="Mueller R.-W."/>
            <person name="Bruemmer F."/>
            <person name="Labrenz M."/>
            <person name="Spormann A.M."/>
            <person name="Op Den Camp H."/>
            <person name="Overmann J."/>
            <person name="Amann R."/>
            <person name="Jetten M.S.M."/>
            <person name="Mascher T."/>
            <person name="Medema M.H."/>
            <person name="Devos D.P."/>
            <person name="Kaster A.-K."/>
            <person name="Ovreas L."/>
            <person name="Rohde M."/>
            <person name="Galperin M.Y."/>
            <person name="Jogler C."/>
        </authorList>
    </citation>
    <scope>NUCLEOTIDE SEQUENCE [LARGE SCALE GENOMIC DNA]</scope>
    <source>
        <strain evidence="2 3">Pla52o</strain>
    </source>
</reference>
<organism evidence="2 3">
    <name type="scientific">Novipirellula galeiformis</name>
    <dbReference type="NCBI Taxonomy" id="2528004"/>
    <lineage>
        <taxon>Bacteria</taxon>
        <taxon>Pseudomonadati</taxon>
        <taxon>Planctomycetota</taxon>
        <taxon>Planctomycetia</taxon>
        <taxon>Pirellulales</taxon>
        <taxon>Pirellulaceae</taxon>
        <taxon>Novipirellula</taxon>
    </lineage>
</organism>
<accession>A0A5C6CEJ2</accession>
<keyword evidence="1" id="KW-0472">Membrane</keyword>
<dbReference type="Proteomes" id="UP000316304">
    <property type="component" value="Unassembled WGS sequence"/>
</dbReference>
<keyword evidence="1" id="KW-0812">Transmembrane</keyword>
<dbReference type="RefSeq" id="WP_146595041.1">
    <property type="nucleotide sequence ID" value="NZ_SJPT01000004.1"/>
</dbReference>
<dbReference type="EMBL" id="SJPT01000004">
    <property type="protein sequence ID" value="TWU23313.1"/>
    <property type="molecule type" value="Genomic_DNA"/>
</dbReference>
<evidence type="ECO:0000313" key="3">
    <source>
        <dbReference type="Proteomes" id="UP000316304"/>
    </source>
</evidence>
<evidence type="ECO:0000313" key="2">
    <source>
        <dbReference type="EMBL" id="TWU23313.1"/>
    </source>
</evidence>
<feature type="transmembrane region" description="Helical" evidence="1">
    <location>
        <begin position="59"/>
        <end position="79"/>
    </location>
</feature>
<keyword evidence="3" id="KW-1185">Reference proteome</keyword>
<comment type="caution">
    <text evidence="2">The sequence shown here is derived from an EMBL/GenBank/DDBJ whole genome shotgun (WGS) entry which is preliminary data.</text>
</comment>
<gene>
    <name evidence="2" type="ORF">Pla52o_28490</name>
</gene>
<dbReference type="PROSITE" id="PS51257">
    <property type="entry name" value="PROKAR_LIPOPROTEIN"/>
    <property type="match status" value="1"/>
</dbReference>